<evidence type="ECO:0000313" key="3">
    <source>
        <dbReference type="Proteomes" id="UP000032568"/>
    </source>
</evidence>
<organism evidence="2 3">
    <name type="scientific">Thalassomonas actiniarum</name>
    <dbReference type="NCBI Taxonomy" id="485447"/>
    <lineage>
        <taxon>Bacteria</taxon>
        <taxon>Pseudomonadati</taxon>
        <taxon>Pseudomonadota</taxon>
        <taxon>Gammaproteobacteria</taxon>
        <taxon>Alteromonadales</taxon>
        <taxon>Colwelliaceae</taxon>
        <taxon>Thalassomonas</taxon>
    </lineage>
</organism>
<dbReference type="Proteomes" id="UP000032568">
    <property type="component" value="Chromosome"/>
</dbReference>
<dbReference type="InterPro" id="IPR016040">
    <property type="entry name" value="NAD(P)-bd_dom"/>
</dbReference>
<protein>
    <submittedName>
        <fullName evidence="2">NAD(P)H-binding protein</fullName>
    </submittedName>
</protein>
<dbReference type="EMBL" id="CP059735">
    <property type="protein sequence ID" value="WDE01225.1"/>
    <property type="molecule type" value="Genomic_DNA"/>
</dbReference>
<dbReference type="PANTHER" id="PTHR14097:SF7">
    <property type="entry name" value="OXIDOREDUCTASE HTATIP2"/>
    <property type="match status" value="1"/>
</dbReference>
<dbReference type="RefSeq" id="WP_044831520.1">
    <property type="nucleotide sequence ID" value="NZ_CP059735.1"/>
</dbReference>
<dbReference type="SUPFAM" id="SSF51735">
    <property type="entry name" value="NAD(P)-binding Rossmann-fold domains"/>
    <property type="match status" value="1"/>
</dbReference>
<dbReference type="Pfam" id="PF13460">
    <property type="entry name" value="NAD_binding_10"/>
    <property type="match status" value="1"/>
</dbReference>
<evidence type="ECO:0000313" key="2">
    <source>
        <dbReference type="EMBL" id="WDE01225.1"/>
    </source>
</evidence>
<reference evidence="2 3" key="1">
    <citation type="journal article" date="2015" name="Genome Announc.">
        <title>Draft Genome Sequences of Marine Isolates of Thalassomonas viridans and Thalassomonas actiniarum.</title>
        <authorList>
            <person name="Olonade I."/>
            <person name="van Zyl L.J."/>
            <person name="Trindade M."/>
        </authorList>
    </citation>
    <scope>NUCLEOTIDE SEQUENCE [LARGE SCALE GENOMIC DNA]</scope>
    <source>
        <strain evidence="2 3">A5K-106</strain>
    </source>
</reference>
<feature type="domain" description="NAD(P)-binding" evidence="1">
    <location>
        <begin position="8"/>
        <end position="144"/>
    </location>
</feature>
<sequence length="225" mass="24620">MTSAMILGASGLTGQALLAELIADEEIRQITLLVRKPLTISHPKVTQHQIDFGAIDQYHELFAVERIFCCLGTTIKTAGSKAVFQAVDVHLVRQCAQLAANARANKFIVISSVGANSESANFYSRCKGQMEKSLKDICQASAMALVICRPSLLRGQRDSFRLGESVAAGLTKYLNFLFIGPLQQYQPIAAKQLAKAMLSISRQENNQQITTLPCHELIRLAQNEG</sequence>
<reference evidence="2 3" key="2">
    <citation type="journal article" date="2022" name="Mar. Drugs">
        <title>Bioassay-Guided Fractionation Leads to the Detection of Cholic Acid Generated by the Rare Thalassomonas sp.</title>
        <authorList>
            <person name="Pheiffer F."/>
            <person name="Schneider Y.K."/>
            <person name="Hansen E.H."/>
            <person name="Andersen J.H."/>
            <person name="Isaksson J."/>
            <person name="Busche T."/>
            <person name="R C."/>
            <person name="Kalinowski J."/>
            <person name="Zyl L.V."/>
            <person name="Trindade M."/>
        </authorList>
    </citation>
    <scope>NUCLEOTIDE SEQUENCE [LARGE SCALE GENOMIC DNA]</scope>
    <source>
        <strain evidence="2 3">A5K-106</strain>
    </source>
</reference>
<dbReference type="KEGG" id="tact:SG35_011605"/>
<dbReference type="InterPro" id="IPR036291">
    <property type="entry name" value="NAD(P)-bd_dom_sf"/>
</dbReference>
<name>A0AAE9YU25_9GAMM</name>
<dbReference type="PANTHER" id="PTHR14097">
    <property type="entry name" value="OXIDOREDUCTASE HTATIP2"/>
    <property type="match status" value="1"/>
</dbReference>
<gene>
    <name evidence="2" type="ORF">SG35_011605</name>
</gene>
<dbReference type="AlphaFoldDB" id="A0AAE9YU25"/>
<accession>A0AAE9YU25</accession>
<evidence type="ECO:0000259" key="1">
    <source>
        <dbReference type="Pfam" id="PF13460"/>
    </source>
</evidence>
<proteinExistence type="predicted"/>
<keyword evidence="3" id="KW-1185">Reference proteome</keyword>
<dbReference type="Gene3D" id="3.40.50.720">
    <property type="entry name" value="NAD(P)-binding Rossmann-like Domain"/>
    <property type="match status" value="1"/>
</dbReference>